<dbReference type="Proteomes" id="UP000494363">
    <property type="component" value="Unassembled WGS sequence"/>
</dbReference>
<sequence length="70" mass="7983">MREMDQHRFMAPDDGWFAGTGDRSPLLLADPFPHKNGRSQAGWRQSRDVIVDATGDFLDRRSFCATLTTR</sequence>
<evidence type="ECO:0000313" key="2">
    <source>
        <dbReference type="Proteomes" id="UP000494363"/>
    </source>
</evidence>
<evidence type="ECO:0000313" key="1">
    <source>
        <dbReference type="EMBL" id="CAB3772524.1"/>
    </source>
</evidence>
<name>A0A6J5F2C2_9BURK</name>
<proteinExistence type="predicted"/>
<organism evidence="1 2">
    <name type="scientific">Paraburkholderia humisilvae</name>
    <dbReference type="NCBI Taxonomy" id="627669"/>
    <lineage>
        <taxon>Bacteria</taxon>
        <taxon>Pseudomonadati</taxon>
        <taxon>Pseudomonadota</taxon>
        <taxon>Betaproteobacteria</taxon>
        <taxon>Burkholderiales</taxon>
        <taxon>Burkholderiaceae</taxon>
        <taxon>Paraburkholderia</taxon>
    </lineage>
</organism>
<keyword evidence="2" id="KW-1185">Reference proteome</keyword>
<gene>
    <name evidence="1" type="ORF">LMG29542_06888</name>
</gene>
<dbReference type="EMBL" id="CADIKH010000060">
    <property type="protein sequence ID" value="CAB3772524.1"/>
    <property type="molecule type" value="Genomic_DNA"/>
</dbReference>
<reference evidence="1 2" key="1">
    <citation type="submission" date="2020-04" db="EMBL/GenBank/DDBJ databases">
        <authorList>
            <person name="De Canck E."/>
        </authorList>
    </citation>
    <scope>NUCLEOTIDE SEQUENCE [LARGE SCALE GENOMIC DNA]</scope>
    <source>
        <strain evidence="1 2">LMG 29542</strain>
    </source>
</reference>
<protein>
    <submittedName>
        <fullName evidence="1">Uncharacterized protein</fullName>
    </submittedName>
</protein>
<accession>A0A6J5F2C2</accession>
<dbReference type="AlphaFoldDB" id="A0A6J5F2C2"/>